<evidence type="ECO:0000256" key="6">
    <source>
        <dbReference type="PIRSR" id="PIRSR000102-2"/>
    </source>
</evidence>
<dbReference type="InterPro" id="IPR036291">
    <property type="entry name" value="NAD(P)-bd_dom_sf"/>
</dbReference>
<feature type="binding site" evidence="4 6">
    <location>
        <position position="169"/>
    </location>
    <ligand>
        <name>substrate</name>
    </ligand>
</feature>
<feature type="binding site" evidence="4 7">
    <location>
        <begin position="13"/>
        <end position="18"/>
    </location>
    <ligand>
        <name>NAD(+)</name>
        <dbReference type="ChEBI" id="CHEBI:57540"/>
    </ligand>
</feature>
<dbReference type="PANTHER" id="PTHR43128:SF16">
    <property type="entry name" value="L-LACTATE DEHYDROGENASE"/>
    <property type="match status" value="1"/>
</dbReference>
<dbReference type="Gene3D" id="3.90.110.10">
    <property type="entry name" value="Lactate dehydrogenase/glycoside hydrolase, family 4, C-terminal"/>
    <property type="match status" value="1"/>
</dbReference>
<feature type="domain" description="Lactate/malate dehydrogenase C-terminal" evidence="9">
    <location>
        <begin position="165"/>
        <end position="328"/>
    </location>
</feature>
<accession>A0A9D1CEZ8</accession>
<feature type="domain" description="Lactate/malate dehydrogenase N-terminal" evidence="8">
    <location>
        <begin position="9"/>
        <end position="160"/>
    </location>
</feature>
<dbReference type="GO" id="GO:0030060">
    <property type="term" value="F:L-malate dehydrogenase (NAD+) activity"/>
    <property type="evidence" value="ECO:0007669"/>
    <property type="project" value="UniProtKB-UniRule"/>
</dbReference>
<dbReference type="GO" id="GO:0006099">
    <property type="term" value="P:tricarboxylic acid cycle"/>
    <property type="evidence" value="ECO:0007669"/>
    <property type="project" value="UniProtKB-UniRule"/>
</dbReference>
<evidence type="ECO:0000259" key="8">
    <source>
        <dbReference type="Pfam" id="PF00056"/>
    </source>
</evidence>
<proteinExistence type="inferred from homology"/>
<evidence type="ECO:0000256" key="2">
    <source>
        <dbReference type="ARBA" id="ARBA00023002"/>
    </source>
</evidence>
<evidence type="ECO:0000256" key="7">
    <source>
        <dbReference type="PIRSR" id="PIRSR000102-3"/>
    </source>
</evidence>
<dbReference type="Pfam" id="PF00056">
    <property type="entry name" value="Ldh_1_N"/>
    <property type="match status" value="1"/>
</dbReference>
<feature type="binding site" evidence="4 7">
    <location>
        <position position="37"/>
    </location>
    <ligand>
        <name>NAD(+)</name>
        <dbReference type="ChEBI" id="CHEBI:57540"/>
    </ligand>
</feature>
<dbReference type="SUPFAM" id="SSF56327">
    <property type="entry name" value="LDH C-terminal domain-like"/>
    <property type="match status" value="1"/>
</dbReference>
<dbReference type="Proteomes" id="UP000606463">
    <property type="component" value="Unassembled WGS sequence"/>
</dbReference>
<dbReference type="InterPro" id="IPR015955">
    <property type="entry name" value="Lactate_DH/Glyco_Ohase_4_C"/>
</dbReference>
<comment type="function">
    <text evidence="4">Catalyzes the reversible oxidation of malate to oxaloacetate.</text>
</comment>
<comment type="catalytic activity">
    <reaction evidence="4">
        <text>(S)-malate + NAD(+) = oxaloacetate + NADH + H(+)</text>
        <dbReference type="Rhea" id="RHEA:21432"/>
        <dbReference type="ChEBI" id="CHEBI:15378"/>
        <dbReference type="ChEBI" id="CHEBI:15589"/>
        <dbReference type="ChEBI" id="CHEBI:16452"/>
        <dbReference type="ChEBI" id="CHEBI:57540"/>
        <dbReference type="ChEBI" id="CHEBI:57945"/>
        <dbReference type="EC" id="1.1.1.37"/>
    </reaction>
</comment>
<dbReference type="NCBIfam" id="NF004863">
    <property type="entry name" value="PRK06223.1"/>
    <property type="match status" value="1"/>
</dbReference>
<dbReference type="HAMAP" id="MF_00487">
    <property type="entry name" value="Malate_dehydrog_3"/>
    <property type="match status" value="1"/>
</dbReference>
<dbReference type="Pfam" id="PF02866">
    <property type="entry name" value="Ldh_1_C"/>
    <property type="match status" value="1"/>
</dbReference>
<dbReference type="EC" id="1.1.1.37" evidence="4"/>
<gene>
    <name evidence="4" type="primary">mdh</name>
    <name evidence="10" type="ORF">EYH37_01990</name>
</gene>
<evidence type="ECO:0000313" key="10">
    <source>
        <dbReference type="EMBL" id="HIP98124.1"/>
    </source>
</evidence>
<keyword evidence="3 4" id="KW-0520">NAD</keyword>
<feature type="binding site" evidence="4 7">
    <location>
        <begin position="136"/>
        <end position="138"/>
    </location>
    <ligand>
        <name>NAD(+)</name>
        <dbReference type="ChEBI" id="CHEBI:57540"/>
    </ligand>
</feature>
<dbReference type="EMBL" id="DQVE01000019">
    <property type="protein sequence ID" value="HIP98124.1"/>
    <property type="molecule type" value="Genomic_DNA"/>
</dbReference>
<feature type="binding site" evidence="4 7">
    <location>
        <position position="113"/>
    </location>
    <ligand>
        <name>NAD(+)</name>
        <dbReference type="ChEBI" id="CHEBI:57540"/>
    </ligand>
</feature>
<keyword evidence="1 4" id="KW-0816">Tricarboxylic acid cycle</keyword>
<dbReference type="SUPFAM" id="SSF51735">
    <property type="entry name" value="NAD(P)-binding Rossmann-fold domains"/>
    <property type="match status" value="1"/>
</dbReference>
<organism evidence="10 11">
    <name type="scientific">Aquifex aeolicus</name>
    <dbReference type="NCBI Taxonomy" id="63363"/>
    <lineage>
        <taxon>Bacteria</taxon>
        <taxon>Pseudomonadati</taxon>
        <taxon>Aquificota</taxon>
        <taxon>Aquificia</taxon>
        <taxon>Aquificales</taxon>
        <taxon>Aquificaceae</taxon>
        <taxon>Aquifex</taxon>
    </lineage>
</organism>
<dbReference type="InterPro" id="IPR001236">
    <property type="entry name" value="Lactate/malate_DH_N"/>
</dbReference>
<feature type="active site" description="Proton acceptor" evidence="4 5">
    <location>
        <position position="193"/>
    </location>
</feature>
<dbReference type="GO" id="GO:0006089">
    <property type="term" value="P:lactate metabolic process"/>
    <property type="evidence" value="ECO:0007669"/>
    <property type="project" value="TreeGrafter"/>
</dbReference>
<evidence type="ECO:0000256" key="3">
    <source>
        <dbReference type="ARBA" id="ARBA00023027"/>
    </source>
</evidence>
<sequence length="329" mass="36345">MSKHRRKTISVIGAGNVGEHVASLALLKGLGDVRLFDIPRKEGDKVFEPVKGKALDLQQMLSALEIDAKVEGFTVSPDGKSGYETLEGSDIVVITAGFPRRPGMSREDLLDKNIQILKAIVPNIQKYAPNAIVIVVTNPVDTMTYVTYKLLNFPTKRVMGMAGILDSARFRTFISYKLGVSPKDVHAYVIGGHGDEMVPIISRSNVKGIPLENLLSEEEIKEIVERTKFGGGEIVALMGTSAYYAPAMAVVEMIESILLDAKRIHPCSVYVEKNGFYEVEDICVGIPVLLGKDGWEKIIEVPISEEERQQWRKSVESVKRTVEIAKKFL</sequence>
<dbReference type="PANTHER" id="PTHR43128">
    <property type="entry name" value="L-2-HYDROXYCARBOXYLATE DEHYDROGENASE (NAD(P)(+))"/>
    <property type="match status" value="1"/>
</dbReference>
<dbReference type="Gene3D" id="3.40.50.720">
    <property type="entry name" value="NAD(P)-binding Rossmann-like Domain"/>
    <property type="match status" value="1"/>
</dbReference>
<keyword evidence="2 4" id="KW-0560">Oxidoreductase</keyword>
<dbReference type="InterPro" id="IPR022383">
    <property type="entry name" value="Lactate/malate_DH_C"/>
</dbReference>
<feature type="binding site" evidence="4 6">
    <location>
        <position position="106"/>
    </location>
    <ligand>
        <name>substrate</name>
    </ligand>
</feature>
<dbReference type="PRINTS" id="PR00086">
    <property type="entry name" value="LLDHDRGNASE"/>
</dbReference>
<comment type="caution">
    <text evidence="10">The sequence shown here is derived from an EMBL/GenBank/DDBJ whole genome shotgun (WGS) entry which is preliminary data.</text>
</comment>
<dbReference type="InterPro" id="IPR001557">
    <property type="entry name" value="L-lactate/malate_DH"/>
</dbReference>
<comment type="similarity">
    <text evidence="4">Belongs to the LDH/MDH superfamily. MDH type 3 family.</text>
</comment>
<evidence type="ECO:0000256" key="1">
    <source>
        <dbReference type="ARBA" id="ARBA00022532"/>
    </source>
</evidence>
<evidence type="ECO:0000313" key="11">
    <source>
        <dbReference type="Proteomes" id="UP000606463"/>
    </source>
</evidence>
<evidence type="ECO:0000256" key="5">
    <source>
        <dbReference type="PIRSR" id="PIRSR000102-1"/>
    </source>
</evidence>
<dbReference type="PIRSF" id="PIRSF000102">
    <property type="entry name" value="Lac_mal_DH"/>
    <property type="match status" value="1"/>
</dbReference>
<feature type="binding site" evidence="4 6">
    <location>
        <position position="138"/>
    </location>
    <ligand>
        <name>substrate</name>
    </ligand>
</feature>
<dbReference type="InterPro" id="IPR011275">
    <property type="entry name" value="Malate_DH_type3"/>
</dbReference>
<dbReference type="FunFam" id="3.40.50.720:FF:000018">
    <property type="entry name" value="Malate dehydrogenase"/>
    <property type="match status" value="1"/>
</dbReference>
<evidence type="ECO:0000256" key="4">
    <source>
        <dbReference type="HAMAP-Rule" id="MF_00487"/>
    </source>
</evidence>
<dbReference type="CDD" id="cd01339">
    <property type="entry name" value="LDH-like_MDH"/>
    <property type="match status" value="1"/>
</dbReference>
<reference evidence="10" key="1">
    <citation type="journal article" date="2020" name="ISME J.">
        <title>Gammaproteobacteria mediating utilization of methyl-, sulfur- and petroleum organic compounds in deep ocean hydrothermal plumes.</title>
        <authorList>
            <person name="Zhou Z."/>
            <person name="Liu Y."/>
            <person name="Pan J."/>
            <person name="Cron B.R."/>
            <person name="Toner B.M."/>
            <person name="Anantharaman K."/>
            <person name="Breier J.A."/>
            <person name="Dick G.J."/>
            <person name="Li M."/>
        </authorList>
    </citation>
    <scope>NUCLEOTIDE SEQUENCE</scope>
    <source>
        <strain evidence="10">SZUA-1501</strain>
    </source>
</reference>
<dbReference type="GO" id="GO:0004459">
    <property type="term" value="F:L-lactate dehydrogenase (NAD+) activity"/>
    <property type="evidence" value="ECO:0007669"/>
    <property type="project" value="TreeGrafter"/>
</dbReference>
<dbReference type="FunFam" id="3.90.110.10:FF:000004">
    <property type="entry name" value="Malate dehydrogenase"/>
    <property type="match status" value="1"/>
</dbReference>
<evidence type="ECO:0000259" key="9">
    <source>
        <dbReference type="Pfam" id="PF02866"/>
    </source>
</evidence>
<name>A0A9D1CEZ8_AQUAO</name>
<protein>
    <recommendedName>
        <fullName evidence="4">Malate dehydrogenase</fullName>
        <ecNumber evidence="4">1.1.1.37</ecNumber>
    </recommendedName>
</protein>
<feature type="binding site" evidence="4 6">
    <location>
        <position position="100"/>
    </location>
    <ligand>
        <name>substrate</name>
    </ligand>
</feature>
<dbReference type="AlphaFoldDB" id="A0A9D1CEZ8"/>